<name>A0A158R3D2_NIPBR</name>
<organism evidence="8">
    <name type="scientific">Nippostrongylus brasiliensis</name>
    <name type="common">Rat hookworm</name>
    <dbReference type="NCBI Taxonomy" id="27835"/>
    <lineage>
        <taxon>Eukaryota</taxon>
        <taxon>Metazoa</taxon>
        <taxon>Ecdysozoa</taxon>
        <taxon>Nematoda</taxon>
        <taxon>Chromadorea</taxon>
        <taxon>Rhabditida</taxon>
        <taxon>Rhabditina</taxon>
        <taxon>Rhabditomorpha</taxon>
        <taxon>Strongyloidea</taxon>
        <taxon>Heligmosomidae</taxon>
        <taxon>Nippostrongylus</taxon>
    </lineage>
</organism>
<dbReference type="WBParaSite" id="NBR_0001802601-mRNA-1">
    <property type="protein sequence ID" value="NBR_0001802601-mRNA-1"/>
    <property type="gene ID" value="NBR_0001802601"/>
</dbReference>
<dbReference type="PANTHER" id="PTHR12911">
    <property type="entry name" value="SAD1/UNC-84-LIKE PROTEIN-RELATED"/>
    <property type="match status" value="1"/>
</dbReference>
<reference evidence="8" key="1">
    <citation type="submission" date="2016-04" db="UniProtKB">
        <authorList>
            <consortium name="WormBaseParasite"/>
        </authorList>
    </citation>
    <scope>IDENTIFICATION</scope>
</reference>
<keyword evidence="4" id="KW-0472">Membrane</keyword>
<protein>
    <submittedName>
        <fullName evidence="8">SUN domain-containing protein</fullName>
    </submittedName>
</protein>
<dbReference type="InterPro" id="IPR045119">
    <property type="entry name" value="SUN1-5"/>
</dbReference>
<evidence type="ECO:0000259" key="5">
    <source>
        <dbReference type="Pfam" id="PF07738"/>
    </source>
</evidence>
<evidence type="ECO:0000313" key="8">
    <source>
        <dbReference type="WBParaSite" id="NBR_0001802601-mRNA-1"/>
    </source>
</evidence>
<evidence type="ECO:0000256" key="3">
    <source>
        <dbReference type="ARBA" id="ARBA00022989"/>
    </source>
</evidence>
<dbReference type="PANTHER" id="PTHR12911:SF2">
    <property type="entry name" value="SUN DOMAIN-CONTAINING PROTEIN 1"/>
    <property type="match status" value="1"/>
</dbReference>
<comment type="subcellular location">
    <subcellularLocation>
        <location evidence="1">Membrane</location>
    </subcellularLocation>
</comment>
<feature type="domain" description="SUN" evidence="5">
    <location>
        <begin position="152"/>
        <end position="231"/>
    </location>
</feature>
<reference evidence="6 7" key="2">
    <citation type="submission" date="2018-11" db="EMBL/GenBank/DDBJ databases">
        <authorList>
            <consortium name="Pathogen Informatics"/>
        </authorList>
    </citation>
    <scope>NUCLEOTIDE SEQUENCE [LARGE SCALE GENOMIC DNA]</scope>
</reference>
<evidence type="ECO:0000313" key="7">
    <source>
        <dbReference type="Proteomes" id="UP000271162"/>
    </source>
</evidence>
<dbReference type="EMBL" id="UYSL01023134">
    <property type="protein sequence ID" value="VDL81747.1"/>
    <property type="molecule type" value="Genomic_DNA"/>
</dbReference>
<gene>
    <name evidence="6" type="ORF">NBR_LOCUS18026</name>
</gene>
<evidence type="ECO:0000256" key="1">
    <source>
        <dbReference type="ARBA" id="ARBA00004370"/>
    </source>
</evidence>
<keyword evidence="7" id="KW-1185">Reference proteome</keyword>
<dbReference type="GO" id="GO:0043495">
    <property type="term" value="F:protein-membrane adaptor activity"/>
    <property type="evidence" value="ECO:0007669"/>
    <property type="project" value="TreeGrafter"/>
</dbReference>
<dbReference type="InterPro" id="IPR012919">
    <property type="entry name" value="SUN_dom"/>
</dbReference>
<keyword evidence="3" id="KW-1133">Transmembrane helix</keyword>
<dbReference type="AlphaFoldDB" id="A0A158R3D2"/>
<evidence type="ECO:0000256" key="4">
    <source>
        <dbReference type="ARBA" id="ARBA00023136"/>
    </source>
</evidence>
<accession>A0A158R3D2</accession>
<evidence type="ECO:0000256" key="2">
    <source>
        <dbReference type="ARBA" id="ARBA00022692"/>
    </source>
</evidence>
<dbReference type="Gene3D" id="2.60.120.260">
    <property type="entry name" value="Galactose-binding domain-like"/>
    <property type="match status" value="1"/>
</dbReference>
<dbReference type="GO" id="GO:0034993">
    <property type="term" value="C:meiotic nuclear membrane microtubule tethering complex"/>
    <property type="evidence" value="ECO:0007669"/>
    <property type="project" value="TreeGrafter"/>
</dbReference>
<sequence length="268" mass="30301">MEIEKDLKRSIENIRSELWEAVNEVRGELKGYVNQRVEKVRSDAEEHSKISDDLTTIEKQINDRLAFVESRVDTINSRIVASTNSCVRSSAVSELANIKMDETRRRHAINLASRSHGAFVVPHLTSKAVASGSMLYNLVDAVIGLETYNLAITERTHITPSEAFCFEGAEGKLTIRLWTNASVEAVEYEHDYWSSVVPISAPDLYDVKACLDSECEQAVLLAQCRYPNDVREGPVQVCTMQVIDLLPQIKYKLYFERIMAKNILVFTN</sequence>
<keyword evidence="2" id="KW-0812">Transmembrane</keyword>
<dbReference type="STRING" id="27835.A0A158R3D2"/>
<dbReference type="Pfam" id="PF07738">
    <property type="entry name" value="Sad1_UNC"/>
    <property type="match status" value="1"/>
</dbReference>
<evidence type="ECO:0000313" key="6">
    <source>
        <dbReference type="EMBL" id="VDL81747.1"/>
    </source>
</evidence>
<proteinExistence type="predicted"/>
<dbReference type="Proteomes" id="UP000271162">
    <property type="component" value="Unassembled WGS sequence"/>
</dbReference>